<comment type="caution">
    <text evidence="2">The sequence shown here is derived from an EMBL/GenBank/DDBJ whole genome shotgun (WGS) entry which is preliminary data.</text>
</comment>
<feature type="non-terminal residue" evidence="2">
    <location>
        <position position="1"/>
    </location>
</feature>
<dbReference type="EMBL" id="JACVVK020000128">
    <property type="protein sequence ID" value="KAK7490334.1"/>
    <property type="molecule type" value="Genomic_DNA"/>
</dbReference>
<proteinExistence type="predicted"/>
<evidence type="ECO:0000313" key="3">
    <source>
        <dbReference type="Proteomes" id="UP001519460"/>
    </source>
</evidence>
<reference evidence="2 3" key="1">
    <citation type="journal article" date="2023" name="Sci. Data">
        <title>Genome assembly of the Korean intertidal mud-creeper Batillaria attramentaria.</title>
        <authorList>
            <person name="Patra A.K."/>
            <person name="Ho P.T."/>
            <person name="Jun S."/>
            <person name="Lee S.J."/>
            <person name="Kim Y."/>
            <person name="Won Y.J."/>
        </authorList>
    </citation>
    <scope>NUCLEOTIDE SEQUENCE [LARGE SCALE GENOMIC DNA]</scope>
    <source>
        <strain evidence="2">Wonlab-2016</strain>
    </source>
</reference>
<protein>
    <submittedName>
        <fullName evidence="2">Uncharacterized protein</fullName>
    </submittedName>
</protein>
<sequence length="124" mass="14123">CTTYGFVNCKHGHHNRKYFRKYDRKYAQKITICFLVCGGEEDHEARNNRPVSGDVGGSDSHNGHENFEDAGSTSMVENPQEERPQEAIETFALAKETTRRPDTEPKTENAPLLRRKNTVPIESK</sequence>
<dbReference type="AlphaFoldDB" id="A0ABD0KT24"/>
<accession>A0ABD0KT24</accession>
<dbReference type="Proteomes" id="UP001519460">
    <property type="component" value="Unassembled WGS sequence"/>
</dbReference>
<organism evidence="2 3">
    <name type="scientific">Batillaria attramentaria</name>
    <dbReference type="NCBI Taxonomy" id="370345"/>
    <lineage>
        <taxon>Eukaryota</taxon>
        <taxon>Metazoa</taxon>
        <taxon>Spiralia</taxon>
        <taxon>Lophotrochozoa</taxon>
        <taxon>Mollusca</taxon>
        <taxon>Gastropoda</taxon>
        <taxon>Caenogastropoda</taxon>
        <taxon>Sorbeoconcha</taxon>
        <taxon>Cerithioidea</taxon>
        <taxon>Batillariidae</taxon>
        <taxon>Batillaria</taxon>
    </lineage>
</organism>
<gene>
    <name evidence="2" type="ORF">BaRGS_00018495</name>
</gene>
<feature type="compositionally biased region" description="Basic and acidic residues" evidence="1">
    <location>
        <begin position="96"/>
        <end position="107"/>
    </location>
</feature>
<feature type="region of interest" description="Disordered" evidence="1">
    <location>
        <begin position="44"/>
        <end position="124"/>
    </location>
</feature>
<evidence type="ECO:0000313" key="2">
    <source>
        <dbReference type="EMBL" id="KAK7490334.1"/>
    </source>
</evidence>
<keyword evidence="3" id="KW-1185">Reference proteome</keyword>
<evidence type="ECO:0000256" key="1">
    <source>
        <dbReference type="SAM" id="MobiDB-lite"/>
    </source>
</evidence>
<name>A0ABD0KT24_9CAEN</name>